<evidence type="ECO:0000256" key="1">
    <source>
        <dbReference type="ARBA" id="ARBA00022448"/>
    </source>
</evidence>
<name>A0A967AWH9_9MICO</name>
<dbReference type="Gene3D" id="3.40.50.300">
    <property type="entry name" value="P-loop containing nucleotide triphosphate hydrolases"/>
    <property type="match status" value="1"/>
</dbReference>
<dbReference type="PROSITE" id="PS50893">
    <property type="entry name" value="ABC_TRANSPORTER_2"/>
    <property type="match status" value="1"/>
</dbReference>
<organism evidence="6 7">
    <name type="scientific">Metallococcus carri</name>
    <dbReference type="NCBI Taxonomy" id="1656884"/>
    <lineage>
        <taxon>Bacteria</taxon>
        <taxon>Bacillati</taxon>
        <taxon>Actinomycetota</taxon>
        <taxon>Actinomycetes</taxon>
        <taxon>Micrococcales</taxon>
        <taxon>Dermacoccaceae</taxon>
        <taxon>Metallococcus</taxon>
    </lineage>
</organism>
<comment type="caution">
    <text evidence="6">The sequence shown here is derived from an EMBL/GenBank/DDBJ whole genome shotgun (WGS) entry which is preliminary data.</text>
</comment>
<proteinExistence type="predicted"/>
<evidence type="ECO:0000256" key="4">
    <source>
        <dbReference type="ARBA" id="ARBA00022967"/>
    </source>
</evidence>
<dbReference type="RefSeq" id="WP_166191561.1">
    <property type="nucleotide sequence ID" value="NZ_JAAOIV010000001.1"/>
</dbReference>
<keyword evidence="1" id="KW-0813">Transport</keyword>
<dbReference type="GO" id="GO:0005524">
    <property type="term" value="F:ATP binding"/>
    <property type="evidence" value="ECO:0007669"/>
    <property type="project" value="UniProtKB-KW"/>
</dbReference>
<dbReference type="Pfam" id="PF00005">
    <property type="entry name" value="ABC_tran"/>
    <property type="match status" value="1"/>
</dbReference>
<dbReference type="PANTHER" id="PTHR42794">
    <property type="entry name" value="HEMIN IMPORT ATP-BINDING PROTEIN HMUV"/>
    <property type="match status" value="1"/>
</dbReference>
<keyword evidence="3 6" id="KW-0067">ATP-binding</keyword>
<dbReference type="PROSITE" id="PS00211">
    <property type="entry name" value="ABC_TRANSPORTER_1"/>
    <property type="match status" value="1"/>
</dbReference>
<dbReference type="AlphaFoldDB" id="A0A967AWH9"/>
<dbReference type="SMART" id="SM00382">
    <property type="entry name" value="AAA"/>
    <property type="match status" value="1"/>
</dbReference>
<dbReference type="EMBL" id="JAAOIV010000001">
    <property type="protein sequence ID" value="NHN54231.1"/>
    <property type="molecule type" value="Genomic_DNA"/>
</dbReference>
<protein>
    <submittedName>
        <fullName evidence="6">ABC transporter ATP-binding protein</fullName>
    </submittedName>
</protein>
<evidence type="ECO:0000256" key="3">
    <source>
        <dbReference type="ARBA" id="ARBA00022840"/>
    </source>
</evidence>
<evidence type="ECO:0000313" key="7">
    <source>
        <dbReference type="Proteomes" id="UP000744769"/>
    </source>
</evidence>
<evidence type="ECO:0000256" key="2">
    <source>
        <dbReference type="ARBA" id="ARBA00022741"/>
    </source>
</evidence>
<dbReference type="Proteomes" id="UP000744769">
    <property type="component" value="Unassembled WGS sequence"/>
</dbReference>
<dbReference type="InterPro" id="IPR027417">
    <property type="entry name" value="P-loop_NTPase"/>
</dbReference>
<sequence length="259" mass="27546">MTRLTARGLGVRFDGVDVVTGVDLTVESPDWLMIVGPNGAGKSSLVRALAGLLPVSGRAAVDDVELAGLRPRPRARLIGYVPQAPVLPEAMPVADYVMLGRTAHLGYFSGPRPVDREVVGSVLDTLELTDFTARELGSLSGGERQRVTLARALAQEPTVLLLDEPTSALDLGHQQQVLELVDGLRHRHDLVVVMTVHDLTAAGQYADRVLLLDRGAVVADGPAAQVLTAERIASVYHADVRVEVDDSGRPVVIPARPGT</sequence>
<keyword evidence="4" id="KW-1278">Translocase</keyword>
<evidence type="ECO:0000259" key="5">
    <source>
        <dbReference type="PROSITE" id="PS50893"/>
    </source>
</evidence>
<dbReference type="CDD" id="cd03214">
    <property type="entry name" value="ABC_Iron-Siderophores_B12_Hemin"/>
    <property type="match status" value="1"/>
</dbReference>
<dbReference type="InterPro" id="IPR003593">
    <property type="entry name" value="AAA+_ATPase"/>
</dbReference>
<dbReference type="PANTHER" id="PTHR42794:SF1">
    <property type="entry name" value="HEMIN IMPORT ATP-BINDING PROTEIN HMUV"/>
    <property type="match status" value="1"/>
</dbReference>
<evidence type="ECO:0000313" key="6">
    <source>
        <dbReference type="EMBL" id="NHN54231.1"/>
    </source>
</evidence>
<reference evidence="6" key="1">
    <citation type="submission" date="2020-03" db="EMBL/GenBank/DDBJ databases">
        <title>Draft sequencing of Calidifontibacter sp. DB0510.</title>
        <authorList>
            <person name="Kim D.-U."/>
        </authorList>
    </citation>
    <scope>NUCLEOTIDE SEQUENCE</scope>
    <source>
        <strain evidence="6">DB0510</strain>
    </source>
</reference>
<feature type="domain" description="ABC transporter" evidence="5">
    <location>
        <begin position="4"/>
        <end position="239"/>
    </location>
</feature>
<dbReference type="FunFam" id="3.40.50.300:FF:000134">
    <property type="entry name" value="Iron-enterobactin ABC transporter ATP-binding protein"/>
    <property type="match status" value="1"/>
</dbReference>
<dbReference type="GO" id="GO:0016887">
    <property type="term" value="F:ATP hydrolysis activity"/>
    <property type="evidence" value="ECO:0007669"/>
    <property type="project" value="InterPro"/>
</dbReference>
<dbReference type="InterPro" id="IPR017871">
    <property type="entry name" value="ABC_transporter-like_CS"/>
</dbReference>
<dbReference type="InterPro" id="IPR003439">
    <property type="entry name" value="ABC_transporter-like_ATP-bd"/>
</dbReference>
<gene>
    <name evidence="6" type="ORF">G9U51_00335</name>
</gene>
<keyword evidence="2" id="KW-0547">Nucleotide-binding</keyword>
<keyword evidence="7" id="KW-1185">Reference proteome</keyword>
<dbReference type="SUPFAM" id="SSF52540">
    <property type="entry name" value="P-loop containing nucleoside triphosphate hydrolases"/>
    <property type="match status" value="1"/>
</dbReference>
<accession>A0A967AWH9</accession>